<protein>
    <recommendedName>
        <fullName evidence="4">C1q domain-containing protein</fullName>
    </recommendedName>
</protein>
<organism evidence="2 3">
    <name type="scientific">Priestia megaterium</name>
    <name type="common">Bacillus megaterium</name>
    <dbReference type="NCBI Taxonomy" id="1404"/>
    <lineage>
        <taxon>Bacteria</taxon>
        <taxon>Bacillati</taxon>
        <taxon>Bacillota</taxon>
        <taxon>Bacilli</taxon>
        <taxon>Bacillales</taxon>
        <taxon>Bacillaceae</taxon>
        <taxon>Priestia</taxon>
    </lineage>
</organism>
<dbReference type="InterPro" id="IPR008983">
    <property type="entry name" value="Tumour_necrosis_fac-like_dom"/>
</dbReference>
<dbReference type="Gene3D" id="2.60.120.40">
    <property type="match status" value="1"/>
</dbReference>
<sequence length="262" mass="30179">MSDKYPNISSMSEYRIEYCKERVIIIKKYYFHYNDKDDKYYVEKSYPYKKKASLNNKKEQFQEDAPEEARGWAYGREEGSSEESQVWTYGRDEDFYEESHDWASRYKEDKDKKGSMRESAFRALNLTMPQNVSANTFVKAVFPTEQFDLANEYNPITSTFRPKKDGVYSIIATIGFSPNDQMLDYRTRIEIRVNGTSAIAIDNDFFGGNTPFVNAVSVSTIYNLEAGDRVEVFVQSSIAGTIVTSEDGSHFEAARFPSPTNN</sequence>
<comment type="caution">
    <text evidence="2">The sequence shown here is derived from an EMBL/GenBank/DDBJ whole genome shotgun (WGS) entry which is preliminary data.</text>
</comment>
<reference evidence="2 3" key="1">
    <citation type="submission" date="2023-02" db="EMBL/GenBank/DDBJ databases">
        <authorList>
            <person name="Olszewska D."/>
        </authorList>
    </citation>
    <scope>NUCLEOTIDE SEQUENCE [LARGE SCALE GENOMIC DNA]</scope>
    <source>
        <strain evidence="2 3">FDU301</strain>
    </source>
</reference>
<dbReference type="AlphaFoldDB" id="A0ABD4WVH8"/>
<dbReference type="SUPFAM" id="SSF49842">
    <property type="entry name" value="TNF-like"/>
    <property type="match status" value="1"/>
</dbReference>
<feature type="region of interest" description="Disordered" evidence="1">
    <location>
        <begin position="56"/>
        <end position="77"/>
    </location>
</feature>
<dbReference type="EMBL" id="JARAOX010000194">
    <property type="protein sequence ID" value="MDD9784237.1"/>
    <property type="molecule type" value="Genomic_DNA"/>
</dbReference>
<gene>
    <name evidence="2" type="ORF">PVE99_17890</name>
</gene>
<proteinExistence type="predicted"/>
<evidence type="ECO:0000313" key="3">
    <source>
        <dbReference type="Proteomes" id="UP001213771"/>
    </source>
</evidence>
<evidence type="ECO:0000256" key="1">
    <source>
        <dbReference type="SAM" id="MobiDB-lite"/>
    </source>
</evidence>
<evidence type="ECO:0000313" key="2">
    <source>
        <dbReference type="EMBL" id="MDD9784237.1"/>
    </source>
</evidence>
<name>A0ABD4WVH8_PRIMG</name>
<dbReference type="Proteomes" id="UP001213771">
    <property type="component" value="Unassembled WGS sequence"/>
</dbReference>
<accession>A0ABD4WVH8</accession>
<evidence type="ECO:0008006" key="4">
    <source>
        <dbReference type="Google" id="ProtNLM"/>
    </source>
</evidence>